<feature type="region of interest" description="Disordered" evidence="1">
    <location>
        <begin position="1059"/>
        <end position="1089"/>
    </location>
</feature>
<proteinExistence type="predicted"/>
<dbReference type="InterPro" id="IPR046673">
    <property type="entry name" value="ToxA_N"/>
</dbReference>
<comment type="caution">
    <text evidence="3">The sequence shown here is derived from an EMBL/GenBank/DDBJ whole genome shotgun (WGS) entry which is preliminary data.</text>
</comment>
<name>A0A1V2JZX8_PSECE</name>
<dbReference type="Pfam" id="PF20178">
    <property type="entry name" value="ToxA_N"/>
    <property type="match status" value="1"/>
</dbReference>
<sequence>MRYSTLLPPDPLTTALNARDTSLASRLTEKIHRLNTQILEVLEQQPTFNQCVQDAFNQTFAALPTPLTMTKTYLRIDAASPVDPSDKPAQASSDDTENTVLDVQPLLPTLMDAVVRRVVTQTPANYAGHTTTFHLSSSGEDSAPGLGLTPAAFDAFLNTLAGDLATRFKAHQAAFWSGPAEDADIRTCQQWLGEKRLELMKAEIELLKVDGVVEGAGELLLMQVARTPDALSRQALKGDKPCAYAIAVRDNLSSDIPLYGAFVITSRGHETPQVRPQSEVQTPAARDVTPQANVGPVLLFLPASGFEGFDSMASLDLELHRRLNSPLEFSDLLALMNENDRASGLAFHQQQNLSGQFRYTERLRSIFSDAIDSLRTRVDENFSWMVAHYQRHASDVDITQLPESLDRTTTITPAFDAAGWLAARQRKKARLQLQHFLKAATPDDKLQWEQAVQAYVEHLLRLSGPEALPSLAQYSDPATLLAYSNEQLRRVLEAEHGLTVDPDDILIHTKTYAPRLIGGYVVGGKPHPSTPGTPLFITRQLTLTELALENIEWLDLNFTNFSRLTDKAQAPFTALTVAQIKDLVRTLNIGDSYEQFLKARLITSPSAQAEQQRYMEVMALQLRVDAVEAKIAGDFLTDRLDRGFNWVMSVLAGPTDDDKRTRVEGHRVVVSALKLRGERVRGVLVFSTASQGIASRVVYTPMSPTGRVFHEYPDASAMHRDFINHSAWRDYLVGRVTLTAQRRIRSLLKDGANDPVIALTRIAGNVLEEAYQTEASAVINDANAQSTSTQEANYDSATTLVTAGLDIATAFFPVKVMLPIGLARSSLSVINAVEAAQLGDRASAAHYIVRALGELVGAVLDGAVAGAGSARPRIPASAHPRLDRKMALKKPPTDVKRLQGWEAQDIYVRDVVDAGTYQAPQHFLEEHGRWYSIARDSDAQVWRLKDPRRAPSAYKGQPLYRNPQGLWEIRSPHLGLRGGAPFASEPQRALMDLYPYLDVEQARRILDSFVFPRHRELELQTALVQHLRRSPTRLDEFSQYLMVTPQRFRLRLEGRDLPGSLPSAMEPVPGPSRAPTEPDLLPAPRPPRPPEERFVDWGQSFDAAVMEAVAGRPGVWRKRDAPPGQRSVEYIQMEGRYYATLPGSESSAVAGARAAIVPSDRPCSTFVQFEDLLHRYFHDQPRIVEYNASLERWLIGAQLPFRAPVARQLSHIFPSFTPHSLTRLAAALFNRSNPTGLNAGGYARLLRTLHDWTSWSGRAAAASVGSPSTFAADPLALLPRLPQTPDQRAWPLEPSAQFNLLRFRTDRMPATLTANAAVMPNAATARNLMRALLSDSHYHVVDTRYPSELLVRREGRPTLYWLTIIRTNSDHVLTRHYNPHAPTAFNLQRQSANVRALAHHARRDGQLVPLIGGVQPGEGATVIPFIFRP</sequence>
<evidence type="ECO:0000313" key="3">
    <source>
        <dbReference type="EMBL" id="ONH50760.1"/>
    </source>
</evidence>
<dbReference type="Proteomes" id="UP000189295">
    <property type="component" value="Unassembled WGS sequence"/>
</dbReference>
<dbReference type="RefSeq" id="WP_076954440.1">
    <property type="nucleotide sequence ID" value="NZ_MNPW01000014.1"/>
</dbReference>
<dbReference type="OrthoDB" id="7011165at2"/>
<organism evidence="3 4">
    <name type="scientific">Pseudomonas cedrina subsp. cedrina</name>
    <dbReference type="NCBI Taxonomy" id="76762"/>
    <lineage>
        <taxon>Bacteria</taxon>
        <taxon>Pseudomonadati</taxon>
        <taxon>Pseudomonadota</taxon>
        <taxon>Gammaproteobacteria</taxon>
        <taxon>Pseudomonadales</taxon>
        <taxon>Pseudomonadaceae</taxon>
        <taxon>Pseudomonas</taxon>
    </lineage>
</organism>
<gene>
    <name evidence="3" type="ORF">BLL36_25320</name>
</gene>
<evidence type="ECO:0000259" key="2">
    <source>
        <dbReference type="Pfam" id="PF20178"/>
    </source>
</evidence>
<reference evidence="3 4" key="1">
    <citation type="submission" date="2016-10" db="EMBL/GenBank/DDBJ databases">
        <title>Pseudomonas lactis sp. nov. and Pseudomonas paralactis sp. nov., isolated from bovine raw milk.</title>
        <authorList>
            <person name="Von Neubeck M."/>
            <person name="Huptas C."/>
            <person name="Glueck C."/>
            <person name="Krewinkel M."/>
            <person name="Stoeckel M."/>
            <person name="Stressler T."/>
            <person name="Fischer L."/>
            <person name="Hinrichs J."/>
            <person name="Scherer S."/>
            <person name="Wenning M."/>
        </authorList>
    </citation>
    <scope>NUCLEOTIDE SEQUENCE [LARGE SCALE GENOMIC DNA]</scope>
    <source>
        <strain evidence="3 4">DSM 17516</strain>
    </source>
</reference>
<evidence type="ECO:0000313" key="4">
    <source>
        <dbReference type="Proteomes" id="UP000189295"/>
    </source>
</evidence>
<accession>A0A1V2JZX8</accession>
<feature type="domain" description="Dermonecrotic toxin N-terminal" evidence="2">
    <location>
        <begin position="479"/>
        <end position="737"/>
    </location>
</feature>
<dbReference type="EMBL" id="MNPW01000014">
    <property type="protein sequence ID" value="ONH50760.1"/>
    <property type="molecule type" value="Genomic_DNA"/>
</dbReference>
<evidence type="ECO:0000256" key="1">
    <source>
        <dbReference type="SAM" id="MobiDB-lite"/>
    </source>
</evidence>
<protein>
    <recommendedName>
        <fullName evidence="2">Dermonecrotic toxin N-terminal domain-containing protein</fullName>
    </recommendedName>
</protein>